<dbReference type="Proteomes" id="UP000230750">
    <property type="component" value="Unassembled WGS sequence"/>
</dbReference>
<keyword evidence="3" id="KW-0808">Transferase</keyword>
<dbReference type="OrthoDB" id="6138663at2759"/>
<evidence type="ECO:0000313" key="3">
    <source>
        <dbReference type="EMBL" id="PIK33198.1"/>
    </source>
</evidence>
<evidence type="ECO:0000259" key="2">
    <source>
        <dbReference type="Pfam" id="PF00685"/>
    </source>
</evidence>
<dbReference type="GO" id="GO:0001517">
    <property type="term" value="F:N-acetylglucosamine 6-O-sulfotransferase activity"/>
    <property type="evidence" value="ECO:0007669"/>
    <property type="project" value="TreeGrafter"/>
</dbReference>
<sequence>MEKSKQFFLTLSLGICVLVTYYLLEQGQLIPFADVFGKKQRNIYHPSVDEATASESSHLRRKKVIFLVSSKRSGSSFVGEYFNRHSDIFYVFEPLQMLTFYVLEGKLNNSAFDDVAMDIIQGLVDCQFNHGYNSAKEWLRRASSVCAFNQEIGKSNLCPFKHSRVSQTEVEAMLTDTCETTTDIAFKLIRIRDIEFIKPLVLNQTIDAKVLYLVRDPRGTMNSRDRGGKNFDLIRRMKNASFEVEDLCDTMEKNLKHYWMDTPTWLKGRIKMIRYEDVSLNPIDLGKEIFQFIGRRFRSGSHKMVIFEHSKSDD</sequence>
<evidence type="ECO:0000313" key="4">
    <source>
        <dbReference type="Proteomes" id="UP000230750"/>
    </source>
</evidence>
<dbReference type="InterPro" id="IPR051135">
    <property type="entry name" value="Gal/GlcNAc/GalNAc_ST"/>
</dbReference>
<proteinExistence type="predicted"/>
<evidence type="ECO:0000256" key="1">
    <source>
        <dbReference type="SAM" id="Phobius"/>
    </source>
</evidence>
<dbReference type="PANTHER" id="PTHR10704">
    <property type="entry name" value="CARBOHYDRATE SULFOTRANSFERASE"/>
    <property type="match status" value="1"/>
</dbReference>
<dbReference type="GO" id="GO:0006790">
    <property type="term" value="P:sulfur compound metabolic process"/>
    <property type="evidence" value="ECO:0007669"/>
    <property type="project" value="TreeGrafter"/>
</dbReference>
<dbReference type="SUPFAM" id="SSF52540">
    <property type="entry name" value="P-loop containing nucleoside triphosphate hydrolases"/>
    <property type="match status" value="1"/>
</dbReference>
<name>A0A2G8JBS2_STIJA</name>
<feature type="transmembrane region" description="Helical" evidence="1">
    <location>
        <begin position="7"/>
        <end position="24"/>
    </location>
</feature>
<reference evidence="3 4" key="1">
    <citation type="journal article" date="2017" name="PLoS Biol.">
        <title>The sea cucumber genome provides insights into morphological evolution and visceral regeneration.</title>
        <authorList>
            <person name="Zhang X."/>
            <person name="Sun L."/>
            <person name="Yuan J."/>
            <person name="Sun Y."/>
            <person name="Gao Y."/>
            <person name="Zhang L."/>
            <person name="Li S."/>
            <person name="Dai H."/>
            <person name="Hamel J.F."/>
            <person name="Liu C."/>
            <person name="Yu Y."/>
            <person name="Liu S."/>
            <person name="Lin W."/>
            <person name="Guo K."/>
            <person name="Jin S."/>
            <person name="Xu P."/>
            <person name="Storey K.B."/>
            <person name="Huan P."/>
            <person name="Zhang T."/>
            <person name="Zhou Y."/>
            <person name="Zhang J."/>
            <person name="Lin C."/>
            <person name="Li X."/>
            <person name="Xing L."/>
            <person name="Huo D."/>
            <person name="Sun M."/>
            <person name="Wang L."/>
            <person name="Mercier A."/>
            <person name="Li F."/>
            <person name="Yang H."/>
            <person name="Xiang J."/>
        </authorList>
    </citation>
    <scope>NUCLEOTIDE SEQUENCE [LARGE SCALE GENOMIC DNA]</scope>
    <source>
        <strain evidence="3">Shaxun</strain>
        <tissue evidence="3">Muscle</tissue>
    </source>
</reference>
<keyword evidence="1" id="KW-1133">Transmembrane helix</keyword>
<accession>A0A2G8JBS2</accession>
<dbReference type="PANTHER" id="PTHR10704:SF44">
    <property type="entry name" value="LD35051P-RELATED"/>
    <property type="match status" value="1"/>
</dbReference>
<keyword evidence="1" id="KW-0472">Membrane</keyword>
<keyword evidence="1" id="KW-0812">Transmembrane</keyword>
<dbReference type="GO" id="GO:0006044">
    <property type="term" value="P:N-acetylglucosamine metabolic process"/>
    <property type="evidence" value="ECO:0007669"/>
    <property type="project" value="TreeGrafter"/>
</dbReference>
<keyword evidence="4" id="KW-1185">Reference proteome</keyword>
<dbReference type="Gene3D" id="3.40.50.300">
    <property type="entry name" value="P-loop containing nucleotide triphosphate hydrolases"/>
    <property type="match status" value="1"/>
</dbReference>
<protein>
    <submittedName>
        <fullName evidence="3">Putative carbohydrate sulfotransferase 1-like</fullName>
    </submittedName>
</protein>
<dbReference type="Pfam" id="PF00685">
    <property type="entry name" value="Sulfotransfer_1"/>
    <property type="match status" value="1"/>
</dbReference>
<dbReference type="InterPro" id="IPR027417">
    <property type="entry name" value="P-loop_NTPase"/>
</dbReference>
<dbReference type="InterPro" id="IPR000863">
    <property type="entry name" value="Sulfotransferase_dom"/>
</dbReference>
<gene>
    <name evidence="3" type="ORF">BSL78_29986</name>
</gene>
<feature type="domain" description="Sulfotransferase" evidence="2">
    <location>
        <begin position="65"/>
        <end position="302"/>
    </location>
</feature>
<dbReference type="EMBL" id="MRZV01002697">
    <property type="protein sequence ID" value="PIK33198.1"/>
    <property type="molecule type" value="Genomic_DNA"/>
</dbReference>
<dbReference type="AlphaFoldDB" id="A0A2G8JBS2"/>
<comment type="caution">
    <text evidence="3">The sequence shown here is derived from an EMBL/GenBank/DDBJ whole genome shotgun (WGS) entry which is preliminary data.</text>
</comment>
<organism evidence="3 4">
    <name type="scientific">Stichopus japonicus</name>
    <name type="common">Sea cucumber</name>
    <dbReference type="NCBI Taxonomy" id="307972"/>
    <lineage>
        <taxon>Eukaryota</taxon>
        <taxon>Metazoa</taxon>
        <taxon>Echinodermata</taxon>
        <taxon>Eleutherozoa</taxon>
        <taxon>Echinozoa</taxon>
        <taxon>Holothuroidea</taxon>
        <taxon>Aspidochirotacea</taxon>
        <taxon>Aspidochirotida</taxon>
        <taxon>Stichopodidae</taxon>
        <taxon>Apostichopus</taxon>
    </lineage>
</organism>